<keyword evidence="2" id="KW-1185">Reference proteome</keyword>
<dbReference type="KEGG" id="aup:AsAng_0045820"/>
<evidence type="ECO:0000313" key="2">
    <source>
        <dbReference type="Proteomes" id="UP001060919"/>
    </source>
</evidence>
<dbReference type="AlphaFoldDB" id="A0A915YIH5"/>
<name>A0A915YIH5_9BACT</name>
<protein>
    <submittedName>
        <fullName evidence="1">Uncharacterized protein</fullName>
    </submittedName>
</protein>
<evidence type="ECO:0000313" key="1">
    <source>
        <dbReference type="EMBL" id="BDS13820.1"/>
    </source>
</evidence>
<proteinExistence type="predicted"/>
<gene>
    <name evidence="1" type="ORF">AsAng_0045820</name>
</gene>
<organism evidence="1 2">
    <name type="scientific">Aureispira anguillae</name>
    <dbReference type="NCBI Taxonomy" id="2864201"/>
    <lineage>
        <taxon>Bacteria</taxon>
        <taxon>Pseudomonadati</taxon>
        <taxon>Bacteroidota</taxon>
        <taxon>Saprospiria</taxon>
        <taxon>Saprospirales</taxon>
        <taxon>Saprospiraceae</taxon>
        <taxon>Aureispira</taxon>
    </lineage>
</organism>
<dbReference type="Proteomes" id="UP001060919">
    <property type="component" value="Chromosome"/>
</dbReference>
<dbReference type="EMBL" id="AP026867">
    <property type="protein sequence ID" value="BDS13820.1"/>
    <property type="molecule type" value="Genomic_DNA"/>
</dbReference>
<sequence length="37" mass="4366">MLMIKKCKSHLDNRCLSGFYIYWVLFIHQKSPFGSSS</sequence>
<accession>A0A915YIH5</accession>
<reference evidence="1" key="1">
    <citation type="submission" date="2022-09" db="EMBL/GenBank/DDBJ databases">
        <title>Aureispira anguillicida sp. nov., isolated from Leptocephalus of Japanese eel Anguilla japonica.</title>
        <authorList>
            <person name="Yuasa K."/>
            <person name="Mekata T."/>
            <person name="Ikunari K."/>
        </authorList>
    </citation>
    <scope>NUCLEOTIDE SEQUENCE</scope>
    <source>
        <strain evidence="1">EL160426</strain>
    </source>
</reference>